<dbReference type="Pfam" id="PF06850">
    <property type="entry name" value="PHB_depo_C"/>
    <property type="match status" value="1"/>
</dbReference>
<feature type="compositionally biased region" description="Low complexity" evidence="1">
    <location>
        <begin position="515"/>
        <end position="552"/>
    </location>
</feature>
<reference evidence="3 4" key="1">
    <citation type="submission" date="2013-03" db="EMBL/GenBank/DDBJ databases">
        <authorList>
            <person name="Fiebig A."/>
            <person name="Goeker M."/>
            <person name="Klenk H.-P.P."/>
        </authorList>
    </citation>
    <scope>NUCLEOTIDE SEQUENCE [LARGE SCALE GENOMIC DNA]</scope>
    <source>
        <strain evidence="3 4">DSM 17492</strain>
    </source>
</reference>
<dbReference type="EMBL" id="APGJ01000007">
    <property type="protein sequence ID" value="EYD71199.1"/>
    <property type="molecule type" value="Genomic_DNA"/>
</dbReference>
<feature type="region of interest" description="Disordered" evidence="1">
    <location>
        <begin position="412"/>
        <end position="617"/>
    </location>
</feature>
<dbReference type="PANTHER" id="PTHR36837">
    <property type="entry name" value="POLY(3-HYDROXYALKANOATE) POLYMERASE SUBUNIT PHAC"/>
    <property type="match status" value="1"/>
</dbReference>
<name>A0A017HBN8_9RHOB</name>
<dbReference type="AlphaFoldDB" id="A0A017HBN8"/>
<feature type="compositionally biased region" description="Low complexity" evidence="1">
    <location>
        <begin position="567"/>
        <end position="586"/>
    </location>
</feature>
<dbReference type="NCBIfam" id="TIGR01849">
    <property type="entry name" value="PHB_depoly_PhaZ"/>
    <property type="match status" value="1"/>
</dbReference>
<evidence type="ECO:0000313" key="4">
    <source>
        <dbReference type="Proteomes" id="UP000025047"/>
    </source>
</evidence>
<dbReference type="InterPro" id="IPR051321">
    <property type="entry name" value="PHA/PHB_synthase"/>
</dbReference>
<evidence type="ECO:0000256" key="1">
    <source>
        <dbReference type="SAM" id="MobiDB-lite"/>
    </source>
</evidence>
<sequence>MPTYDLMESMRNTNQWLGATARAMGDHPAMAMTANPAMQLLKAWGEVTERSFERMVAKPDWGIPTVTGPDGKDHVVRVETLLERPFGDLIHFTTPGRKSPKRRVLLVAPMSGHYATLLRKTVISLLPDCDVHITDWHNARDIPVSKGKFDVEDYTKYVAEFMRHLGPDLHVIAVCQPVPLTLAATAMLAEDDPTAQPRSLTLIGGPVDPDAAATDVTDFGRRVTMGQLEHSMIQRVGFKYKGVGRQVYPGLLQLGSFITMNASTHAQAFTDQIFRAAHGKASEHDKHNQFYDEYLAVMDMSAEFYLSTVERVFKSRDIARNAFSVDGRRLDLGKITSVAVKIVEGEKDDISAPGQCLAALDLLTGLSSDKKAAHLEPGAGHYGIFAGSSWRNNIRPLVLEFIDANSDAPTAHTAKVTAKESAPAAKRKAASAPKAGTKPRAAAKPAPAKTEAKAPEAKAKEAAAPKTPDTTKAQATAPQAKAPEPVAAKPAAPKSEPEAPQAVPAQAKATEAKAQEAAPTKPAAPKSEPKAPETAPVQAEAAETNAPGAAPERPAASKPTLVASNTPAPAQSSAPAADQPASAGQPKADTPKSDTPKPEANAAAPTQTGQQSRSDKG</sequence>
<dbReference type="InterPro" id="IPR010915">
    <property type="entry name" value="PHB_depoly_PhaZ"/>
</dbReference>
<feature type="compositionally biased region" description="Low complexity" evidence="1">
    <location>
        <begin position="464"/>
        <end position="509"/>
    </location>
</feature>
<feature type="compositionally biased region" description="Basic and acidic residues" evidence="1">
    <location>
        <begin position="450"/>
        <end position="463"/>
    </location>
</feature>
<protein>
    <submittedName>
        <fullName evidence="3">Polyhydroxyalkanoate depolymerase, intracellular</fullName>
    </submittedName>
</protein>
<comment type="caution">
    <text evidence="3">The sequence shown here is derived from an EMBL/GenBank/DDBJ whole genome shotgun (WGS) entry which is preliminary data.</text>
</comment>
<evidence type="ECO:0000313" key="3">
    <source>
        <dbReference type="EMBL" id="EYD71199.1"/>
    </source>
</evidence>
<dbReference type="SUPFAM" id="SSF53474">
    <property type="entry name" value="alpha/beta-Hydrolases"/>
    <property type="match status" value="1"/>
</dbReference>
<feature type="domain" description="PHB de-polymerase C-terminal" evidence="2">
    <location>
        <begin position="204"/>
        <end position="405"/>
    </location>
</feature>
<evidence type="ECO:0000259" key="2">
    <source>
        <dbReference type="Pfam" id="PF06850"/>
    </source>
</evidence>
<organism evidence="3 4">
    <name type="scientific">Limimaricola hongkongensis DSM 17492</name>
    <dbReference type="NCBI Taxonomy" id="1122180"/>
    <lineage>
        <taxon>Bacteria</taxon>
        <taxon>Pseudomonadati</taxon>
        <taxon>Pseudomonadota</taxon>
        <taxon>Alphaproteobacteria</taxon>
        <taxon>Rhodobacterales</taxon>
        <taxon>Paracoccaceae</taxon>
        <taxon>Limimaricola</taxon>
    </lineage>
</organism>
<dbReference type="InterPro" id="IPR029058">
    <property type="entry name" value="AB_hydrolase_fold"/>
</dbReference>
<dbReference type="Proteomes" id="UP000025047">
    <property type="component" value="Unassembled WGS sequence"/>
</dbReference>
<dbReference type="eggNOG" id="COG4553">
    <property type="taxonomic scope" value="Bacteria"/>
</dbReference>
<accession>A0A017HBN8</accession>
<dbReference type="InterPro" id="IPR009656">
    <property type="entry name" value="PHB_depo_C"/>
</dbReference>
<dbReference type="PANTHER" id="PTHR36837:SF4">
    <property type="entry name" value="BLR0908 PROTEIN"/>
    <property type="match status" value="1"/>
</dbReference>
<keyword evidence="4" id="KW-1185">Reference proteome</keyword>
<dbReference type="PATRIC" id="fig|1122180.6.peg.2826"/>
<feature type="compositionally biased region" description="Low complexity" evidence="1">
    <location>
        <begin position="419"/>
        <end position="449"/>
    </location>
</feature>
<dbReference type="HOGENOM" id="CLU_017495_2_0_5"/>
<proteinExistence type="predicted"/>
<dbReference type="Gene3D" id="3.40.50.1820">
    <property type="entry name" value="alpha/beta hydrolase"/>
    <property type="match status" value="1"/>
</dbReference>
<dbReference type="STRING" id="1122180.Lokhon_02847"/>
<gene>
    <name evidence="3" type="ORF">Lokhon_02847</name>
</gene>
<feature type="compositionally biased region" description="Polar residues" evidence="1">
    <location>
        <begin position="604"/>
        <end position="617"/>
    </location>
</feature>